<reference evidence="2" key="1">
    <citation type="journal article" date="2010" name="Int. J. Syst. Evol. Microbiol.">
        <title>Porticoccus litoralis gen. nov., sp. nov., a gammaproteobacterium isolated from the Yellow Sea.</title>
        <authorList>
            <person name="Oh H.M."/>
            <person name="Kim H."/>
            <person name="Kim K.M."/>
            <person name="Min G.S."/>
            <person name="Cho J.C."/>
        </authorList>
    </citation>
    <scope>NUCLEOTIDE SEQUENCE</scope>
    <source>
        <strain evidence="2">DSM 25064</strain>
    </source>
</reference>
<dbReference type="AlphaFoldDB" id="A0AAW8B8U6"/>
<accession>A0AAW8B8U6</accession>
<dbReference type="RefSeq" id="WP_305171148.1">
    <property type="nucleotide sequence ID" value="NZ_JAUUUU010000007.1"/>
</dbReference>
<name>A0AAW8B8U6_9GAMM</name>
<dbReference type="GO" id="GO:0010181">
    <property type="term" value="F:FMN binding"/>
    <property type="evidence" value="ECO:0007669"/>
    <property type="project" value="InterPro"/>
</dbReference>
<reference evidence="2" key="2">
    <citation type="submission" date="2023-08" db="EMBL/GenBank/DDBJ databases">
        <authorList>
            <person name="Luo J."/>
        </authorList>
    </citation>
    <scope>NUCLEOTIDE SEQUENCE</scope>
    <source>
        <strain evidence="2">DSM 25064</strain>
    </source>
</reference>
<dbReference type="EMBL" id="JAUUUU010000007">
    <property type="protein sequence ID" value="MDP1521486.1"/>
    <property type="molecule type" value="Genomic_DNA"/>
</dbReference>
<dbReference type="CDD" id="cd04747">
    <property type="entry name" value="OYE_like_5_FMN"/>
    <property type="match status" value="1"/>
</dbReference>
<dbReference type="SUPFAM" id="SSF51395">
    <property type="entry name" value="FMN-linked oxidoreductases"/>
    <property type="match status" value="1"/>
</dbReference>
<keyword evidence="3" id="KW-1185">Reference proteome</keyword>
<dbReference type="PANTHER" id="PTHR22893:SF55">
    <property type="entry name" value="OXIDOREDUCTASE-RELATED"/>
    <property type="match status" value="1"/>
</dbReference>
<gene>
    <name evidence="2" type="ORF">Q8A57_10945</name>
</gene>
<dbReference type="InterPro" id="IPR045247">
    <property type="entry name" value="Oye-like"/>
</dbReference>
<dbReference type="InterPro" id="IPR001155">
    <property type="entry name" value="OxRdtase_FMN_N"/>
</dbReference>
<dbReference type="GO" id="GO:0005829">
    <property type="term" value="C:cytosol"/>
    <property type="evidence" value="ECO:0007669"/>
    <property type="project" value="TreeGrafter"/>
</dbReference>
<dbReference type="PANTHER" id="PTHR22893">
    <property type="entry name" value="NADH OXIDOREDUCTASE-RELATED"/>
    <property type="match status" value="1"/>
</dbReference>
<dbReference type="Gene3D" id="3.20.20.70">
    <property type="entry name" value="Aldolase class I"/>
    <property type="match status" value="1"/>
</dbReference>
<dbReference type="FunFam" id="3.20.20.70:FF:000262">
    <property type="entry name" value="NADH:flavin oxidoreductase"/>
    <property type="match status" value="1"/>
</dbReference>
<protein>
    <submittedName>
        <fullName evidence="2">NADH:flavin oxidoreductase</fullName>
    </submittedName>
</protein>
<dbReference type="GO" id="GO:0016491">
    <property type="term" value="F:oxidoreductase activity"/>
    <property type="evidence" value="ECO:0007669"/>
    <property type="project" value="InterPro"/>
</dbReference>
<evidence type="ECO:0000259" key="1">
    <source>
        <dbReference type="Pfam" id="PF00724"/>
    </source>
</evidence>
<organism evidence="2 3">
    <name type="scientific">Porticoccus litoralis</name>
    <dbReference type="NCBI Taxonomy" id="434086"/>
    <lineage>
        <taxon>Bacteria</taxon>
        <taxon>Pseudomonadati</taxon>
        <taxon>Pseudomonadota</taxon>
        <taxon>Gammaproteobacteria</taxon>
        <taxon>Cellvibrionales</taxon>
        <taxon>Porticoccaceae</taxon>
        <taxon>Porticoccus</taxon>
    </lineage>
</organism>
<comment type="caution">
    <text evidence="2">The sequence shown here is derived from an EMBL/GenBank/DDBJ whole genome shotgun (WGS) entry which is preliminary data.</text>
</comment>
<dbReference type="Pfam" id="PF00724">
    <property type="entry name" value="Oxidored_FMN"/>
    <property type="match status" value="1"/>
</dbReference>
<evidence type="ECO:0000313" key="3">
    <source>
        <dbReference type="Proteomes" id="UP001178354"/>
    </source>
</evidence>
<feature type="domain" description="NADH:flavin oxidoreductase/NADH oxidase N-terminal" evidence="1">
    <location>
        <begin position="10"/>
        <end position="302"/>
    </location>
</feature>
<dbReference type="InterPro" id="IPR013785">
    <property type="entry name" value="Aldolase_TIM"/>
</dbReference>
<dbReference type="Proteomes" id="UP001178354">
    <property type="component" value="Unassembled WGS sequence"/>
</dbReference>
<evidence type="ECO:0000313" key="2">
    <source>
        <dbReference type="EMBL" id="MDP1521486.1"/>
    </source>
</evidence>
<proteinExistence type="predicted"/>
<sequence>MSNNQQPLTVFQPFPFGKSSLRNRFVMAPMTRNKSPNGVPTDEVARYYRARAEGGVGLIISEGTYIGHPVANGYPDVPAFHGEAALAGWKKVVDGVHEAGGKMIPQIWHTGAARMPGSWPNPELLGAGPDDVFVDGVQTVKAMDQTDIDLAVMAYAQAAADAELLGFDGVEIHGAHGYLIDQFLWDGSNHRTDNYGGSLENRTRFALEVVKAVRAVVSAEFPVVFRFSQWKLGDYDARIANTPEELEAILKPLADAGVDFFHASTRRMWEPAFEGSEDNLATWTRRVSGKPVITVGSVGLDKEFRVGHFTREENPDANSSVDLLQLEQGVLDDRYDLIAVGRAILADPNWTNKVRENRLEDIKHFDVSALDELVV</sequence>